<dbReference type="Proteomes" id="UP000298663">
    <property type="component" value="Unassembled WGS sequence"/>
</dbReference>
<protein>
    <submittedName>
        <fullName evidence="2">Uncharacterized protein</fullName>
    </submittedName>
</protein>
<name>A0A4U8UN05_STECR</name>
<comment type="caution">
    <text evidence="2">The sequence shown here is derived from an EMBL/GenBank/DDBJ whole genome shotgun (WGS) entry which is preliminary data.</text>
</comment>
<organism evidence="2 3">
    <name type="scientific">Steinernema carpocapsae</name>
    <name type="common">Entomopathogenic nematode</name>
    <dbReference type="NCBI Taxonomy" id="34508"/>
    <lineage>
        <taxon>Eukaryota</taxon>
        <taxon>Metazoa</taxon>
        <taxon>Ecdysozoa</taxon>
        <taxon>Nematoda</taxon>
        <taxon>Chromadorea</taxon>
        <taxon>Rhabditida</taxon>
        <taxon>Tylenchina</taxon>
        <taxon>Panagrolaimomorpha</taxon>
        <taxon>Strongyloidoidea</taxon>
        <taxon>Steinernematidae</taxon>
        <taxon>Steinernema</taxon>
    </lineage>
</organism>
<proteinExistence type="predicted"/>
<sequence length="101" mass="11197">MDTTPSLMAVVSIRPNVPEMDPCFLTARTRVPRTADVAEDMLPTTSKLKPGPPSSPPNATISTADMSASRSTSLPERRLHASQRYDLLVDRIRTHQLHSDW</sequence>
<gene>
    <name evidence="2" type="ORF">L596_001185</name>
</gene>
<dbReference type="AlphaFoldDB" id="A0A4U8UN05"/>
<evidence type="ECO:0000256" key="1">
    <source>
        <dbReference type="SAM" id="MobiDB-lite"/>
    </source>
</evidence>
<evidence type="ECO:0000313" key="2">
    <source>
        <dbReference type="EMBL" id="TMS33447.1"/>
    </source>
</evidence>
<accession>A0A4U8UN05</accession>
<evidence type="ECO:0000313" key="3">
    <source>
        <dbReference type="Proteomes" id="UP000298663"/>
    </source>
</evidence>
<feature type="region of interest" description="Disordered" evidence="1">
    <location>
        <begin position="33"/>
        <end position="77"/>
    </location>
</feature>
<reference evidence="2 3" key="2">
    <citation type="journal article" date="2019" name="G3 (Bethesda)">
        <title>Hybrid Assembly of the Genome of the Entomopathogenic Nematode Steinernema carpocapsae Identifies the X-Chromosome.</title>
        <authorList>
            <person name="Serra L."/>
            <person name="Macchietto M."/>
            <person name="Macias-Munoz A."/>
            <person name="McGill C.J."/>
            <person name="Rodriguez I.M."/>
            <person name="Rodriguez B."/>
            <person name="Murad R."/>
            <person name="Mortazavi A."/>
        </authorList>
    </citation>
    <scope>NUCLEOTIDE SEQUENCE [LARGE SCALE GENOMIC DNA]</scope>
    <source>
        <strain evidence="2 3">ALL</strain>
    </source>
</reference>
<feature type="compositionally biased region" description="Polar residues" evidence="1">
    <location>
        <begin position="58"/>
        <end position="74"/>
    </location>
</feature>
<keyword evidence="3" id="KW-1185">Reference proteome</keyword>
<reference evidence="2 3" key="1">
    <citation type="journal article" date="2015" name="Genome Biol.">
        <title>Comparative genomics of Steinernema reveals deeply conserved gene regulatory networks.</title>
        <authorList>
            <person name="Dillman A.R."/>
            <person name="Macchietto M."/>
            <person name="Porter C.F."/>
            <person name="Rogers A."/>
            <person name="Williams B."/>
            <person name="Antoshechkin I."/>
            <person name="Lee M.M."/>
            <person name="Goodwin Z."/>
            <person name="Lu X."/>
            <person name="Lewis E.E."/>
            <person name="Goodrich-Blair H."/>
            <person name="Stock S.P."/>
            <person name="Adams B.J."/>
            <person name="Sternberg P.W."/>
            <person name="Mortazavi A."/>
        </authorList>
    </citation>
    <scope>NUCLEOTIDE SEQUENCE [LARGE SCALE GENOMIC DNA]</scope>
    <source>
        <strain evidence="2 3">ALL</strain>
    </source>
</reference>
<dbReference type="EMBL" id="AZBU02000001">
    <property type="protein sequence ID" value="TMS33447.1"/>
    <property type="molecule type" value="Genomic_DNA"/>
</dbReference>